<sequence length="121" mass="13880">MSMSDLEANNIERFLHGQIEAWNTGNKEAFFEHYREISPSGLIIEYVGQPPLNVEGWAVLEGMWEKQNSKFSVEVELSVVAGQEAACHHRNVMRDGTGVIETIEHYRFVDGKTFVRYFIKS</sequence>
<proteinExistence type="predicted"/>
<dbReference type="AlphaFoldDB" id="E4PI78"/>
<dbReference type="KEGG" id="mad:HP15_19"/>
<dbReference type="Proteomes" id="UP000007077">
    <property type="component" value="Chromosome"/>
</dbReference>
<dbReference type="HOGENOM" id="CLU_2035266_0_0_6"/>
<protein>
    <recommendedName>
        <fullName evidence="3">SnoaL-like domain-containing protein</fullName>
    </recommendedName>
</protein>
<dbReference type="SUPFAM" id="SSF54427">
    <property type="entry name" value="NTF2-like"/>
    <property type="match status" value="1"/>
</dbReference>
<name>E4PI78_MARAH</name>
<dbReference type="InterPro" id="IPR032710">
    <property type="entry name" value="NTF2-like_dom_sf"/>
</dbReference>
<accession>E4PI78</accession>
<evidence type="ECO:0000313" key="1">
    <source>
        <dbReference type="EMBL" id="ADP95783.1"/>
    </source>
</evidence>
<gene>
    <name evidence="1" type="ordered locus">HP15_19</name>
</gene>
<dbReference type="EMBL" id="CP001978">
    <property type="protein sequence ID" value="ADP95783.1"/>
    <property type="molecule type" value="Genomic_DNA"/>
</dbReference>
<reference evidence="2" key="2">
    <citation type="submission" date="2010-02" db="EMBL/GenBank/DDBJ databases">
        <title>Complete genome sequence of Marinobacter adhaerens type strain (HP15).</title>
        <authorList>
            <person name="Gaerdes A.A.M."/>
            <person name="Kaeppel E."/>
            <person name="Shezad A."/>
            <person name="Seebah S."/>
            <person name="Teeling H."/>
            <person name="Yarza P."/>
            <person name="Gloeckner F.O."/>
            <person name="Ullrich M.S."/>
        </authorList>
    </citation>
    <scope>NUCLEOTIDE SEQUENCE [LARGE SCALE GENOMIC DNA]</scope>
    <source>
        <strain evidence="2">DSM 23420 / HP15</strain>
    </source>
</reference>
<evidence type="ECO:0000313" key="2">
    <source>
        <dbReference type="Proteomes" id="UP000007077"/>
    </source>
</evidence>
<dbReference type="PATRIC" id="fig|225937.3.peg.19"/>
<dbReference type="STRING" id="225937.HP15_19"/>
<organism evidence="1 2">
    <name type="scientific">Marinobacter adhaerens (strain DSM 23420 / HP15)</name>
    <dbReference type="NCBI Taxonomy" id="225937"/>
    <lineage>
        <taxon>Bacteria</taxon>
        <taxon>Pseudomonadati</taxon>
        <taxon>Pseudomonadota</taxon>
        <taxon>Gammaproteobacteria</taxon>
        <taxon>Pseudomonadales</taxon>
        <taxon>Marinobacteraceae</taxon>
        <taxon>Marinobacter</taxon>
    </lineage>
</organism>
<dbReference type="eggNOG" id="ENOG50333QG">
    <property type="taxonomic scope" value="Bacteria"/>
</dbReference>
<dbReference type="Gene3D" id="3.10.450.50">
    <property type="match status" value="1"/>
</dbReference>
<evidence type="ECO:0008006" key="3">
    <source>
        <dbReference type="Google" id="ProtNLM"/>
    </source>
</evidence>
<reference evidence="1 2" key="1">
    <citation type="journal article" date="2010" name="Stand. Genomic Sci.">
        <title>Complete genome sequence of Marinobacter adhaerens type strain (HP15), a diatom-interacting marine microorganism.</title>
        <authorList>
            <person name="Gardes A."/>
            <person name="Kaeppel E."/>
            <person name="Shehzad A."/>
            <person name="Seebah S."/>
            <person name="Teeling H."/>
            <person name="Yarza P."/>
            <person name="Glockner F.O."/>
            <person name="Grossart H.P."/>
            <person name="Ullrich M.S."/>
        </authorList>
    </citation>
    <scope>NUCLEOTIDE SEQUENCE [LARGE SCALE GENOMIC DNA]</scope>
    <source>
        <strain evidence="2">DSM 23420 / HP15</strain>
    </source>
</reference>